<evidence type="ECO:0000256" key="13">
    <source>
        <dbReference type="ARBA" id="ARBA00023136"/>
    </source>
</evidence>
<keyword evidence="11 19" id="KW-1133">Transmembrane helix</keyword>
<dbReference type="GO" id="GO:0005794">
    <property type="term" value="C:Golgi apparatus"/>
    <property type="evidence" value="ECO:0007669"/>
    <property type="project" value="TreeGrafter"/>
</dbReference>
<keyword evidence="15" id="KW-0464">Manganese</keyword>
<dbReference type="Proteomes" id="UP000007431">
    <property type="component" value="Unassembled WGS sequence"/>
</dbReference>
<evidence type="ECO:0000256" key="19">
    <source>
        <dbReference type="SAM" id="Phobius"/>
    </source>
</evidence>
<evidence type="ECO:0000313" key="21">
    <source>
        <dbReference type="Proteomes" id="UP000007431"/>
    </source>
</evidence>
<keyword evidence="14 17" id="KW-0594">Phospholipid biosynthesis</keyword>
<evidence type="ECO:0000256" key="16">
    <source>
        <dbReference type="ARBA" id="ARBA00023264"/>
    </source>
</evidence>
<gene>
    <name evidence="20" type="ORF">SCHCODRAFT_81380</name>
</gene>
<dbReference type="KEGG" id="scm:SCHCO_02606034"/>
<feature type="transmembrane region" description="Helical" evidence="19">
    <location>
        <begin position="60"/>
        <end position="78"/>
    </location>
</feature>
<keyword evidence="21" id="KW-1185">Reference proteome</keyword>
<evidence type="ECO:0000256" key="10">
    <source>
        <dbReference type="ARBA" id="ARBA00022842"/>
    </source>
</evidence>
<dbReference type="HOGENOM" id="CLU_067602_0_0_1"/>
<dbReference type="PANTHER" id="PTHR15362:SF4">
    <property type="entry name" value="CDP-DIACYLGLYCEROL--INOSITOL 3-PHOSPHATIDYLTRANSFERASE"/>
    <property type="match status" value="1"/>
</dbReference>
<sequence>MALRHRRGNIEVTNASIAVDLSTKKTYEENVFLFVPNLIGYTRVILAAVSLHYMSYHPKYSTVAYVVSALLDAFDGMAARAMGQSSKFGAVLDMVTDRCATSCLLCYLTLAYPEYALVFQFLIALDFSSHYMHMYSSLATGNSSHKTVQSSVSRILSLYYSARMLFIICAGNELFFVALYLMKWVHTPIGFGYYPALPYAAALTQLTWPQLIALLSFPICALKNVINIVQLWKGSKILVSIDLLERAEKHFEAEKKKEKLGDGRS</sequence>
<dbReference type="InterPro" id="IPR048254">
    <property type="entry name" value="CDP_ALCOHOL_P_TRANSF_CS"/>
</dbReference>
<keyword evidence="12 17" id="KW-0443">Lipid metabolism</keyword>
<reference evidence="20 21" key="1">
    <citation type="journal article" date="2010" name="Nat. Biotechnol.">
        <title>Genome sequence of the model mushroom Schizophyllum commune.</title>
        <authorList>
            <person name="Ohm R.A."/>
            <person name="de Jong J.F."/>
            <person name="Lugones L.G."/>
            <person name="Aerts A."/>
            <person name="Kothe E."/>
            <person name="Stajich J.E."/>
            <person name="de Vries R.P."/>
            <person name="Record E."/>
            <person name="Levasseur A."/>
            <person name="Baker S.E."/>
            <person name="Bartholomew K.A."/>
            <person name="Coutinho P.M."/>
            <person name="Erdmann S."/>
            <person name="Fowler T.J."/>
            <person name="Gathman A.C."/>
            <person name="Lombard V."/>
            <person name="Henrissat B."/>
            <person name="Knabe N."/>
            <person name="Kuees U."/>
            <person name="Lilly W.W."/>
            <person name="Lindquist E."/>
            <person name="Lucas S."/>
            <person name="Magnuson J.K."/>
            <person name="Piumi F."/>
            <person name="Raudaskoski M."/>
            <person name="Salamov A."/>
            <person name="Schmutz J."/>
            <person name="Schwarze F.W.M.R."/>
            <person name="vanKuyk P.A."/>
            <person name="Horton J.S."/>
            <person name="Grigoriev I.V."/>
            <person name="Woesten H.A.B."/>
        </authorList>
    </citation>
    <scope>NUCLEOTIDE SEQUENCE [LARGE SCALE GENOMIC DNA]</scope>
    <source>
        <strain evidence="21">H4-8 / FGSC 9210</strain>
    </source>
</reference>
<dbReference type="InParanoid" id="D8PWY5"/>
<evidence type="ECO:0000313" key="20">
    <source>
        <dbReference type="EMBL" id="EFJ01113.1"/>
    </source>
</evidence>
<protein>
    <recommendedName>
        <fullName evidence="5 17">CDP-diacylglycerol--inositol 3-phosphatidyltransferase</fullName>
        <ecNumber evidence="5 17">2.7.8.11</ecNumber>
    </recommendedName>
</protein>
<evidence type="ECO:0000256" key="5">
    <source>
        <dbReference type="ARBA" id="ARBA00013212"/>
    </source>
</evidence>
<evidence type="ECO:0000256" key="18">
    <source>
        <dbReference type="RuleBase" id="RU003750"/>
    </source>
</evidence>
<evidence type="ECO:0000256" key="11">
    <source>
        <dbReference type="ARBA" id="ARBA00022989"/>
    </source>
</evidence>
<keyword evidence="8 19" id="KW-0812">Transmembrane</keyword>
<evidence type="ECO:0000256" key="4">
    <source>
        <dbReference type="ARBA" id="ARBA00010441"/>
    </source>
</evidence>
<dbReference type="InterPro" id="IPR000462">
    <property type="entry name" value="CDP-OH_P_trans"/>
</dbReference>
<keyword evidence="9" id="KW-0479">Metal-binding</keyword>
<keyword evidence="6 17" id="KW-0444">Lipid biosynthesis</keyword>
<keyword evidence="7 17" id="KW-0808">Transferase</keyword>
<dbReference type="FunFam" id="1.20.120.1760:FF:000003">
    <property type="entry name" value="CDP-diacylglycerol--inositol 3-phosphatidyltransferase"/>
    <property type="match status" value="1"/>
</dbReference>
<keyword evidence="13 17" id="KW-0472">Membrane</keyword>
<organism evidence="21">
    <name type="scientific">Schizophyllum commune (strain H4-8 / FGSC 9210)</name>
    <name type="common">Split gill fungus</name>
    <dbReference type="NCBI Taxonomy" id="578458"/>
    <lineage>
        <taxon>Eukaryota</taxon>
        <taxon>Fungi</taxon>
        <taxon>Dikarya</taxon>
        <taxon>Basidiomycota</taxon>
        <taxon>Agaricomycotina</taxon>
        <taxon>Agaricomycetes</taxon>
        <taxon>Agaricomycetidae</taxon>
        <taxon>Agaricales</taxon>
        <taxon>Schizophyllaceae</taxon>
        <taxon>Schizophyllum</taxon>
    </lineage>
</organism>
<evidence type="ECO:0000256" key="9">
    <source>
        <dbReference type="ARBA" id="ARBA00022723"/>
    </source>
</evidence>
<comment type="cofactor">
    <cofactor evidence="2">
        <name>Mg(2+)</name>
        <dbReference type="ChEBI" id="CHEBI:18420"/>
    </cofactor>
</comment>
<dbReference type="PROSITE" id="PS00379">
    <property type="entry name" value="CDP_ALCOHOL_P_TRANSF"/>
    <property type="match status" value="1"/>
</dbReference>
<evidence type="ECO:0000256" key="8">
    <source>
        <dbReference type="ARBA" id="ARBA00022692"/>
    </source>
</evidence>
<dbReference type="InterPro" id="IPR014387">
    <property type="entry name" value="CDP_diag_ino_3_P_euk"/>
</dbReference>
<dbReference type="GO" id="GO:0046872">
    <property type="term" value="F:metal ion binding"/>
    <property type="evidence" value="ECO:0007669"/>
    <property type="project" value="UniProtKB-KW"/>
</dbReference>
<evidence type="ECO:0000256" key="12">
    <source>
        <dbReference type="ARBA" id="ARBA00023098"/>
    </source>
</evidence>
<evidence type="ECO:0000256" key="7">
    <source>
        <dbReference type="ARBA" id="ARBA00022679"/>
    </source>
</evidence>
<dbReference type="Pfam" id="PF01066">
    <property type="entry name" value="CDP-OH_P_transf"/>
    <property type="match status" value="1"/>
</dbReference>
<name>D8PWY5_SCHCM</name>
<dbReference type="eggNOG" id="KOG3240">
    <property type="taxonomic scope" value="Eukaryota"/>
</dbReference>
<dbReference type="InterPro" id="IPR043130">
    <property type="entry name" value="CDP-OH_PTrfase_TM_dom"/>
</dbReference>
<evidence type="ECO:0000256" key="17">
    <source>
        <dbReference type="PIRNR" id="PIRNR000848"/>
    </source>
</evidence>
<dbReference type="EC" id="2.7.8.11" evidence="5 17"/>
<dbReference type="OrthoDB" id="10251079at2759"/>
<comment type="similarity">
    <text evidence="4 17 18">Belongs to the CDP-alcohol phosphatidyltransferase class-I family.</text>
</comment>
<keyword evidence="10" id="KW-0460">Magnesium</keyword>
<dbReference type="GO" id="GO:0016020">
    <property type="term" value="C:membrane"/>
    <property type="evidence" value="ECO:0007669"/>
    <property type="project" value="UniProtKB-SubCell"/>
</dbReference>
<dbReference type="GO" id="GO:0003881">
    <property type="term" value="F:CDP-diacylglycerol-inositol 3-phosphatidyltransferase activity"/>
    <property type="evidence" value="ECO:0007669"/>
    <property type="project" value="UniProtKB-UniRule"/>
</dbReference>
<dbReference type="GO" id="GO:0006661">
    <property type="term" value="P:phosphatidylinositol biosynthetic process"/>
    <property type="evidence" value="ECO:0007669"/>
    <property type="project" value="TreeGrafter"/>
</dbReference>
<dbReference type="VEuPathDB" id="FungiDB:SCHCODRAFT_02606034"/>
<dbReference type="PIRSF" id="PIRSF000848">
    <property type="entry name" value="CDP_diag_ino_3_P"/>
    <property type="match status" value="1"/>
</dbReference>
<dbReference type="STRING" id="578458.D8PWY5"/>
<dbReference type="OMA" id="AQTYSEN"/>
<dbReference type="EMBL" id="GL377303">
    <property type="protein sequence ID" value="EFJ01113.1"/>
    <property type="molecule type" value="Genomic_DNA"/>
</dbReference>
<comment type="catalytic activity">
    <reaction evidence="17">
        <text>a CDP-1,2-diacyl-sn-glycerol + myo-inositol = a 1,2-diacyl-sn-glycero-3-phospho-(1D-myo-inositol) + CMP + H(+)</text>
        <dbReference type="Rhea" id="RHEA:11580"/>
        <dbReference type="ChEBI" id="CHEBI:15378"/>
        <dbReference type="ChEBI" id="CHEBI:17268"/>
        <dbReference type="ChEBI" id="CHEBI:57880"/>
        <dbReference type="ChEBI" id="CHEBI:58332"/>
        <dbReference type="ChEBI" id="CHEBI:60377"/>
        <dbReference type="EC" id="2.7.8.11"/>
    </reaction>
</comment>
<feature type="transmembrane region" description="Helical" evidence="19">
    <location>
        <begin position="164"/>
        <end position="186"/>
    </location>
</feature>
<dbReference type="RefSeq" id="XP_003036015.1">
    <property type="nucleotide sequence ID" value="XM_003035969.1"/>
</dbReference>
<keyword evidence="16 17" id="KW-1208">Phospholipid metabolism</keyword>
<dbReference type="FunCoup" id="D8PWY5">
    <property type="interactions" value="500"/>
</dbReference>
<evidence type="ECO:0000256" key="15">
    <source>
        <dbReference type="ARBA" id="ARBA00023211"/>
    </source>
</evidence>
<comment type="subcellular location">
    <subcellularLocation>
        <location evidence="3">Membrane</location>
        <topology evidence="3">Multi-pass membrane protein</topology>
    </subcellularLocation>
</comment>
<evidence type="ECO:0000256" key="1">
    <source>
        <dbReference type="ARBA" id="ARBA00001936"/>
    </source>
</evidence>
<dbReference type="PANTHER" id="PTHR15362">
    <property type="entry name" value="PHOSPHATIDYLINOSITOL SYNTHASE"/>
    <property type="match status" value="1"/>
</dbReference>
<comment type="cofactor">
    <cofactor evidence="1">
        <name>Mn(2+)</name>
        <dbReference type="ChEBI" id="CHEBI:29035"/>
    </cofactor>
</comment>
<evidence type="ECO:0000256" key="2">
    <source>
        <dbReference type="ARBA" id="ARBA00001946"/>
    </source>
</evidence>
<evidence type="ECO:0000256" key="6">
    <source>
        <dbReference type="ARBA" id="ARBA00022516"/>
    </source>
</evidence>
<dbReference type="AlphaFoldDB" id="D8PWY5"/>
<evidence type="ECO:0000256" key="3">
    <source>
        <dbReference type="ARBA" id="ARBA00004141"/>
    </source>
</evidence>
<proteinExistence type="inferred from homology"/>
<accession>D8PWY5</accession>
<dbReference type="Gene3D" id="1.20.120.1760">
    <property type="match status" value="1"/>
</dbReference>
<dbReference type="GeneID" id="9594392"/>
<feature type="transmembrane region" description="Helical" evidence="19">
    <location>
        <begin position="31"/>
        <end position="54"/>
    </location>
</feature>
<evidence type="ECO:0000256" key="14">
    <source>
        <dbReference type="ARBA" id="ARBA00023209"/>
    </source>
</evidence>